<dbReference type="PANTHER" id="PTHR20858">
    <property type="entry name" value="PHOSPHOMETHYLPYRIMIDINE KINASE"/>
    <property type="match status" value="1"/>
</dbReference>
<dbReference type="Proteomes" id="UP000309667">
    <property type="component" value="Unassembled WGS sequence"/>
</dbReference>
<dbReference type="Pfam" id="PF08543">
    <property type="entry name" value="Phos_pyr_kin"/>
    <property type="match status" value="1"/>
</dbReference>
<dbReference type="Gene3D" id="3.40.1190.20">
    <property type="match status" value="1"/>
</dbReference>
<evidence type="ECO:0000313" key="5">
    <source>
        <dbReference type="Proteomes" id="UP000309667"/>
    </source>
</evidence>
<dbReference type="GO" id="GO:0008972">
    <property type="term" value="F:phosphomethylpyrimidine kinase activity"/>
    <property type="evidence" value="ECO:0007669"/>
    <property type="project" value="UniProtKB-EC"/>
</dbReference>
<dbReference type="SUPFAM" id="SSF53613">
    <property type="entry name" value="Ribokinase-like"/>
    <property type="match status" value="1"/>
</dbReference>
<dbReference type="PANTHER" id="PTHR20858:SF17">
    <property type="entry name" value="HYDROXYMETHYLPYRIMIDINE_PHOSPHOMETHYLPYRIMIDINE KINASE THI20-RELATED"/>
    <property type="match status" value="1"/>
</dbReference>
<dbReference type="RefSeq" id="WP_136556888.1">
    <property type="nucleotide sequence ID" value="NZ_STGT01000001.1"/>
</dbReference>
<keyword evidence="4" id="KW-0418">Kinase</keyword>
<name>A0ABY2R0A2_9HYPH</name>
<accession>A0ABY2R0A2</accession>
<dbReference type="GO" id="GO:0008902">
    <property type="term" value="F:hydroxymethylpyrimidine kinase activity"/>
    <property type="evidence" value="ECO:0007669"/>
    <property type="project" value="UniProtKB-EC"/>
</dbReference>
<dbReference type="CDD" id="cd01169">
    <property type="entry name" value="HMPP_kinase"/>
    <property type="match status" value="1"/>
</dbReference>
<keyword evidence="4" id="KW-0808">Transferase</keyword>
<evidence type="ECO:0000256" key="2">
    <source>
        <dbReference type="ARBA" id="ARBA00012135"/>
    </source>
</evidence>
<dbReference type="EC" id="2.7.1.49" evidence="2"/>
<gene>
    <name evidence="4" type="primary">thiD</name>
    <name evidence="4" type="ORF">E9677_04660</name>
</gene>
<dbReference type="InterPro" id="IPR013749">
    <property type="entry name" value="PM/HMP-P_kinase-1"/>
</dbReference>
<sequence length="275" mass="28625">MTPSPIRNVLTIAGSDPSGGAGIQADLKAFSARGCYGMAAITALTAQNTRGVSAVMPLDPAFVAEQIRMVFSDIRVDAVKIGMIANAGIARAVAEALRPHRGIPVVLDPVMIAKGGASLLDPDAVEALRSELLPLATLLTPNLPEAAALLGDPEASDRRIMESQAIRLTALGPRCVLVKGGHLKGRESPDVLVAEGEVSWFEADRIETRNTHGTGCSLSSALAAELAKGLATSEAVRVAKVWLAEAVRTSGALSVGSGHGPVHHFHALWKVTEQD</sequence>
<reference evidence="4 5" key="1">
    <citation type="submission" date="2019-04" db="EMBL/GenBank/DDBJ databases">
        <title>Genome sequence of strain 7209-2.</title>
        <authorList>
            <person name="Gao J."/>
            <person name="Sun J."/>
        </authorList>
    </citation>
    <scope>NUCLEOTIDE SEQUENCE [LARGE SCALE GENOMIC DNA]</scope>
    <source>
        <strain evidence="4 5">7209-2</strain>
    </source>
</reference>
<evidence type="ECO:0000259" key="3">
    <source>
        <dbReference type="Pfam" id="PF08543"/>
    </source>
</evidence>
<dbReference type="EMBL" id="STGT01000001">
    <property type="protein sequence ID" value="THV17280.1"/>
    <property type="molecule type" value="Genomic_DNA"/>
</dbReference>
<keyword evidence="5" id="KW-1185">Reference proteome</keyword>
<dbReference type="NCBIfam" id="TIGR00097">
    <property type="entry name" value="HMP-P_kinase"/>
    <property type="match status" value="1"/>
</dbReference>
<feature type="domain" description="Pyridoxamine kinase/Phosphomethylpyrimidine kinase" evidence="3">
    <location>
        <begin position="16"/>
        <end position="263"/>
    </location>
</feature>
<evidence type="ECO:0000256" key="1">
    <source>
        <dbReference type="ARBA" id="ARBA00004948"/>
    </source>
</evidence>
<proteinExistence type="predicted"/>
<protein>
    <recommendedName>
        <fullName evidence="2">hydroxymethylpyrimidine kinase</fullName>
        <ecNumber evidence="2">2.7.1.49</ecNumber>
    </recommendedName>
</protein>
<dbReference type="InterPro" id="IPR004399">
    <property type="entry name" value="HMP/HMP-P_kinase_dom"/>
</dbReference>
<dbReference type="InterPro" id="IPR029056">
    <property type="entry name" value="Ribokinase-like"/>
</dbReference>
<evidence type="ECO:0000313" key="4">
    <source>
        <dbReference type="EMBL" id="THV17280.1"/>
    </source>
</evidence>
<comment type="caution">
    <text evidence="4">The sequence shown here is derived from an EMBL/GenBank/DDBJ whole genome shotgun (WGS) entry which is preliminary data.</text>
</comment>
<organism evidence="4 5">
    <name type="scientific">Rhizobium rhizophilum</name>
    <dbReference type="NCBI Taxonomy" id="1850373"/>
    <lineage>
        <taxon>Bacteria</taxon>
        <taxon>Pseudomonadati</taxon>
        <taxon>Pseudomonadota</taxon>
        <taxon>Alphaproteobacteria</taxon>
        <taxon>Hyphomicrobiales</taxon>
        <taxon>Rhizobiaceae</taxon>
        <taxon>Rhizobium/Agrobacterium group</taxon>
        <taxon>Rhizobium</taxon>
    </lineage>
</organism>
<comment type="pathway">
    <text evidence="1">Cofactor biosynthesis; thiamine diphosphate biosynthesis.</text>
</comment>